<organism evidence="4 5">
    <name type="scientific">Cherax quadricarinatus</name>
    <name type="common">Australian red claw crayfish</name>
    <dbReference type="NCBI Taxonomy" id="27406"/>
    <lineage>
        <taxon>Eukaryota</taxon>
        <taxon>Metazoa</taxon>
        <taxon>Ecdysozoa</taxon>
        <taxon>Arthropoda</taxon>
        <taxon>Crustacea</taxon>
        <taxon>Multicrustacea</taxon>
        <taxon>Malacostraca</taxon>
        <taxon>Eumalacostraca</taxon>
        <taxon>Eucarida</taxon>
        <taxon>Decapoda</taxon>
        <taxon>Pleocyemata</taxon>
        <taxon>Astacidea</taxon>
        <taxon>Parastacoidea</taxon>
        <taxon>Parastacidae</taxon>
        <taxon>Cherax</taxon>
    </lineage>
</organism>
<evidence type="ECO:0000256" key="1">
    <source>
        <dbReference type="ARBA" id="ARBA00007818"/>
    </source>
</evidence>
<proteinExistence type="inferred from homology"/>
<evidence type="ECO:0000256" key="3">
    <source>
        <dbReference type="ARBA" id="ARBA00022833"/>
    </source>
</evidence>
<dbReference type="SUPFAM" id="SSF141678">
    <property type="entry name" value="MAL13P1.257-like"/>
    <property type="match status" value="1"/>
</dbReference>
<evidence type="ECO:0000256" key="2">
    <source>
        <dbReference type="ARBA" id="ARBA00022723"/>
    </source>
</evidence>
<name>A0AAW0W3F9_CHEQU</name>
<sequence length="157" mass="17651">MPVYKVAIRAQLENVTNLQAPGDDFQYCIKVKCTSCGEVTDKWQYVSADEQVEVPKSRGTCNLLIKCKLCSRVNNADVLSDTKKPYTADDVPKFKEIIAFECRGISIAAFKFGDGWQCEGVESHTPFTDLNLDDEWCEYDESADCPVGISELQYKIN</sequence>
<dbReference type="InterPro" id="IPR008584">
    <property type="entry name" value="CXXC_Zn-binding_euk"/>
</dbReference>
<keyword evidence="5" id="KW-1185">Reference proteome</keyword>
<protein>
    <recommendedName>
        <fullName evidence="6">DUF866-domain-containing protein</fullName>
    </recommendedName>
</protein>
<dbReference type="Pfam" id="PF05907">
    <property type="entry name" value="CXXC_Zn-b_euk"/>
    <property type="match status" value="1"/>
</dbReference>
<evidence type="ECO:0000313" key="4">
    <source>
        <dbReference type="EMBL" id="KAK8723827.1"/>
    </source>
</evidence>
<accession>A0AAW0W3F9</accession>
<evidence type="ECO:0000313" key="5">
    <source>
        <dbReference type="Proteomes" id="UP001445076"/>
    </source>
</evidence>
<gene>
    <name evidence="4" type="ORF">OTU49_011562</name>
</gene>
<comment type="caution">
    <text evidence="4">The sequence shown here is derived from an EMBL/GenBank/DDBJ whole genome shotgun (WGS) entry which is preliminary data.</text>
</comment>
<evidence type="ECO:0008006" key="6">
    <source>
        <dbReference type="Google" id="ProtNLM"/>
    </source>
</evidence>
<dbReference type="AlphaFoldDB" id="A0AAW0W3F9"/>
<comment type="similarity">
    <text evidence="1">Belongs to the UPF0587 family.</text>
</comment>
<dbReference type="EMBL" id="JARKIK010000088">
    <property type="protein sequence ID" value="KAK8723827.1"/>
    <property type="molecule type" value="Genomic_DNA"/>
</dbReference>
<keyword evidence="3" id="KW-0862">Zinc</keyword>
<keyword evidence="2" id="KW-0479">Metal-binding</keyword>
<dbReference type="Proteomes" id="UP001445076">
    <property type="component" value="Unassembled WGS sequence"/>
</dbReference>
<dbReference type="PANTHER" id="PTHR12857:SF0">
    <property type="entry name" value="CXXC MOTIF CONTAINING ZINC BINDING PROTEIN"/>
    <property type="match status" value="1"/>
</dbReference>
<dbReference type="PANTHER" id="PTHR12857">
    <property type="entry name" value="CXXC MOTIF CONTAINING ZINC BINDING PROTEIN"/>
    <property type="match status" value="1"/>
</dbReference>
<dbReference type="GO" id="GO:0008270">
    <property type="term" value="F:zinc ion binding"/>
    <property type="evidence" value="ECO:0007669"/>
    <property type="project" value="TreeGrafter"/>
</dbReference>
<reference evidence="4 5" key="1">
    <citation type="journal article" date="2024" name="BMC Genomics">
        <title>Genome assembly of redclaw crayfish (Cherax quadricarinatus) provides insights into its immune adaptation and hypoxia tolerance.</title>
        <authorList>
            <person name="Liu Z."/>
            <person name="Zheng J."/>
            <person name="Li H."/>
            <person name="Fang K."/>
            <person name="Wang S."/>
            <person name="He J."/>
            <person name="Zhou D."/>
            <person name="Weng S."/>
            <person name="Chi M."/>
            <person name="Gu Z."/>
            <person name="He J."/>
            <person name="Li F."/>
            <person name="Wang M."/>
        </authorList>
    </citation>
    <scope>NUCLEOTIDE SEQUENCE [LARGE SCALE GENOMIC DNA]</scope>
    <source>
        <strain evidence="4">ZL_2023a</strain>
    </source>
</reference>